<dbReference type="Proteomes" id="UP000053110">
    <property type="component" value="Unassembled WGS sequence"/>
</dbReference>
<sequence>MTSTSIPFPHKAVVVLIENVDGPPDTQRLNAFYDAKTETLRYYHQLSNDGSLINYASIDLCPNGAPATGNNDSCDHHTSKKTHPASSSPIKSPSCHVVQSLMSSPTKKLSFPVSSMTHSCIHTERDSGCEDKPPSPITCVEITDPSSIGCTFPVADASL</sequence>
<evidence type="ECO:0000313" key="4">
    <source>
        <dbReference type="Proteomes" id="UP000053110"/>
    </source>
</evidence>
<feature type="non-terminal residue" evidence="3">
    <location>
        <position position="159"/>
    </location>
</feature>
<gene>
    <name evidence="2" type="ORF">BGT96224_Ac31461</name>
    <name evidence="3" type="ORF">BGT96224V2_LOCUS857</name>
</gene>
<evidence type="ECO:0000313" key="2">
    <source>
        <dbReference type="EMBL" id="EPQ67232.1"/>
    </source>
</evidence>
<dbReference type="EMBL" id="KE373751">
    <property type="protein sequence ID" value="EPQ67232.1"/>
    <property type="molecule type" value="Genomic_DNA"/>
</dbReference>
<feature type="region of interest" description="Disordered" evidence="1">
    <location>
        <begin position="70"/>
        <end position="92"/>
    </location>
</feature>
<name>A0A061HLF7_BLUGR</name>
<reference evidence="3" key="3">
    <citation type="submission" date="2018-07" db="EMBL/GenBank/DDBJ databases">
        <authorList>
            <person name="Quirk P.G."/>
            <person name="Krulwich T.A."/>
        </authorList>
    </citation>
    <scope>NUCLEOTIDE SEQUENCE</scope>
    <source>
        <strain evidence="3">96224</strain>
    </source>
</reference>
<reference evidence="4" key="1">
    <citation type="journal article" date="2013" name="Nat. Genet.">
        <title>The wheat powdery mildew genome shows the unique evolution of an obligate biotroph.</title>
        <authorList>
            <person name="Wicker T."/>
            <person name="Oberhaensli S."/>
            <person name="Parlange F."/>
            <person name="Buchmann J.P."/>
            <person name="Shatalina M."/>
            <person name="Roffler S."/>
            <person name="Ben-David R."/>
            <person name="Dolezel J."/>
            <person name="Simkova H."/>
            <person name="Schulze-Lefert P."/>
            <person name="Spanu P.D."/>
            <person name="Bruggmann R."/>
            <person name="Amselem J."/>
            <person name="Quesneville H."/>
            <person name="Ver Loren van Themaat E."/>
            <person name="Paape T."/>
            <person name="Shimizu K.K."/>
            <person name="Keller B."/>
        </authorList>
    </citation>
    <scope>NUCLEOTIDE SEQUENCE [LARGE SCALE GENOMIC DNA]</scope>
    <source>
        <strain evidence="4">96224</strain>
    </source>
</reference>
<protein>
    <submittedName>
        <fullName evidence="3">BgtAc-31461</fullName>
    </submittedName>
</protein>
<organism evidence="3">
    <name type="scientific">Blumeria graminis f. sp. tritici 96224</name>
    <dbReference type="NCBI Taxonomy" id="1268274"/>
    <lineage>
        <taxon>Eukaryota</taxon>
        <taxon>Fungi</taxon>
        <taxon>Dikarya</taxon>
        <taxon>Ascomycota</taxon>
        <taxon>Pezizomycotina</taxon>
        <taxon>Leotiomycetes</taxon>
        <taxon>Erysiphales</taxon>
        <taxon>Erysiphaceae</taxon>
        <taxon>Blumeria</taxon>
    </lineage>
</organism>
<evidence type="ECO:0000256" key="1">
    <source>
        <dbReference type="SAM" id="MobiDB-lite"/>
    </source>
</evidence>
<proteinExistence type="predicted"/>
<dbReference type="HOGENOM" id="CLU_1660435_0_0_1"/>
<dbReference type="EMBL" id="UIGY01000001">
    <property type="protein sequence ID" value="SUZ07559.1"/>
    <property type="molecule type" value="Genomic_DNA"/>
</dbReference>
<dbReference type="AlphaFoldDB" id="A0A061HLF7"/>
<evidence type="ECO:0000313" key="3">
    <source>
        <dbReference type="EMBL" id="SUZ07559.1"/>
    </source>
</evidence>
<accession>A0A061HLF7</accession>
<reference evidence="2" key="2">
    <citation type="submission" date="2013-01" db="EMBL/GenBank/DDBJ databases">
        <title>The wheat powdery mildew genome reveals unique evolution of an obligate biotroph.</title>
        <authorList>
            <person name="Oberhaensli S."/>
            <person name="Wicker T."/>
            <person name="Keller B."/>
        </authorList>
    </citation>
    <scope>NUCLEOTIDE SEQUENCE</scope>
    <source>
        <strain evidence="2">96224</strain>
    </source>
</reference>